<proteinExistence type="predicted"/>
<keyword evidence="2" id="KW-1185">Reference proteome</keyword>
<reference evidence="1 2" key="1">
    <citation type="journal article" date="2020" name="Phytopathology">
        <title>Genome Sequence Resources of Colletotrichum truncatum, C. plurivorum, C. musicola, and C. sojae: Four Species Pathogenic to Soybean (Glycine max).</title>
        <authorList>
            <person name="Rogerio F."/>
            <person name="Boufleur T.R."/>
            <person name="Ciampi-Guillardi M."/>
            <person name="Sukno S.A."/>
            <person name="Thon M.R."/>
            <person name="Massola Junior N.S."/>
            <person name="Baroncelli R."/>
        </authorList>
    </citation>
    <scope>NUCLEOTIDE SEQUENCE [LARGE SCALE GENOMIC DNA]</scope>
    <source>
        <strain evidence="1 2">CMES1059</strain>
    </source>
</reference>
<protein>
    <submittedName>
        <fullName evidence="1">MT-a70 family protein</fullName>
    </submittedName>
</protein>
<name>A0ACC3ZJW9_COLTU</name>
<evidence type="ECO:0000313" key="1">
    <source>
        <dbReference type="EMBL" id="KAL0944419.1"/>
    </source>
</evidence>
<dbReference type="Proteomes" id="UP000805649">
    <property type="component" value="Unassembled WGS sequence"/>
</dbReference>
<organism evidence="1 2">
    <name type="scientific">Colletotrichum truncatum</name>
    <name type="common">Anthracnose fungus</name>
    <name type="synonym">Colletotrichum capsici</name>
    <dbReference type="NCBI Taxonomy" id="5467"/>
    <lineage>
        <taxon>Eukaryota</taxon>
        <taxon>Fungi</taxon>
        <taxon>Dikarya</taxon>
        <taxon>Ascomycota</taxon>
        <taxon>Pezizomycotina</taxon>
        <taxon>Sordariomycetes</taxon>
        <taxon>Hypocreomycetidae</taxon>
        <taxon>Glomerellales</taxon>
        <taxon>Glomerellaceae</taxon>
        <taxon>Colletotrichum</taxon>
        <taxon>Colletotrichum truncatum species complex</taxon>
    </lineage>
</organism>
<dbReference type="EMBL" id="VUJX02000001">
    <property type="protein sequence ID" value="KAL0944419.1"/>
    <property type="molecule type" value="Genomic_DNA"/>
</dbReference>
<comment type="caution">
    <text evidence="1">The sequence shown here is derived from an EMBL/GenBank/DDBJ whole genome shotgun (WGS) entry which is preliminary data.</text>
</comment>
<gene>
    <name evidence="1" type="ORF">CTRU02_202306</name>
</gene>
<accession>A0ACC3ZJW9</accession>
<evidence type="ECO:0000313" key="2">
    <source>
        <dbReference type="Proteomes" id="UP000805649"/>
    </source>
</evidence>
<sequence length="386" mass="42733">MVSSAMSKLDKPDFPSPQCILFSDENQRVFLIDIPTSIEESQVLPGQSAETTCRGGEGRRRRLLSVDPVATPYPLPEPRNLHASQGTPASQLADLMIEAAVRGALDTLKRDYTAPFCLPRVTDGGSITAKISTCNDDKSLQDHPASENAVQDAAAAPAPIIPNESTYLSGSIEETRDAFVSTAPSFDLVVLDPPWPNKSAKRKKGGYSTVYGLKETRSLLEQIPVGGHLTEDGLVAVWVTNKPSLVHLLTSPQGILAGWGLEVAAEWVWVKITSEGEPIFDMESAWRKPWERLIIAKRRGDSRKIPQRILFAVPDIHSRKPNLRSLFDKLLPQGFRGLEVFARNLTAGWWGWGDEVLRFQESHYWVTSPKQSEPQSEERSEPDDTN</sequence>